<dbReference type="AlphaFoldDB" id="A0A511WRQ5"/>
<proteinExistence type="predicted"/>
<organism evidence="1 2">
    <name type="scientific">Halobacillus faecis</name>
    <dbReference type="NCBI Taxonomy" id="360184"/>
    <lineage>
        <taxon>Bacteria</taxon>
        <taxon>Bacillati</taxon>
        <taxon>Bacillota</taxon>
        <taxon>Bacilli</taxon>
        <taxon>Bacillales</taxon>
        <taxon>Bacillaceae</taxon>
        <taxon>Halobacillus</taxon>
    </lineage>
</organism>
<keyword evidence="2" id="KW-1185">Reference proteome</keyword>
<name>A0A511WRQ5_9BACI</name>
<evidence type="ECO:0000313" key="2">
    <source>
        <dbReference type="Proteomes" id="UP000321886"/>
    </source>
</evidence>
<evidence type="ECO:0000313" key="1">
    <source>
        <dbReference type="EMBL" id="GEN53836.1"/>
    </source>
</evidence>
<comment type="caution">
    <text evidence="1">The sequence shown here is derived from an EMBL/GenBank/DDBJ whole genome shotgun (WGS) entry which is preliminary data.</text>
</comment>
<accession>A0A511WRQ5</accession>
<dbReference type="Gene3D" id="3.40.630.10">
    <property type="entry name" value="Zn peptidases"/>
    <property type="match status" value="1"/>
</dbReference>
<dbReference type="Proteomes" id="UP000321886">
    <property type="component" value="Unassembled WGS sequence"/>
</dbReference>
<gene>
    <name evidence="1" type="ORF">HFA01_20980</name>
</gene>
<sequence length="71" mass="7824">MDMIGSRDSGDLIMFTPDGEKNLVTDLGASKGARVAEVVEYGQLGRSDHVPFYVEGIPAERINYEPSRFAF</sequence>
<protein>
    <submittedName>
        <fullName evidence="1">Uncharacterized protein</fullName>
    </submittedName>
</protein>
<dbReference type="EMBL" id="BJYD01000019">
    <property type="protein sequence ID" value="GEN53836.1"/>
    <property type="molecule type" value="Genomic_DNA"/>
</dbReference>
<reference evidence="1 2" key="1">
    <citation type="submission" date="2019-07" db="EMBL/GenBank/DDBJ databases">
        <title>Whole genome shotgun sequence of Halobacillus faecis NBRC 103569.</title>
        <authorList>
            <person name="Hosoyama A."/>
            <person name="Uohara A."/>
            <person name="Ohji S."/>
            <person name="Ichikawa N."/>
        </authorList>
    </citation>
    <scope>NUCLEOTIDE SEQUENCE [LARGE SCALE GENOMIC DNA]</scope>
    <source>
        <strain evidence="1 2">NBRC 103569</strain>
    </source>
</reference>
<dbReference type="SUPFAM" id="SSF53187">
    <property type="entry name" value="Zn-dependent exopeptidases"/>
    <property type="match status" value="1"/>
</dbReference>